<dbReference type="GO" id="GO:0046394">
    <property type="term" value="P:carboxylic acid biosynthetic process"/>
    <property type="evidence" value="ECO:0007669"/>
    <property type="project" value="UniProtKB-ARBA"/>
</dbReference>
<sequence>MKIWVDDALVESSREFISADGWPVGSGVFETIRTESLRPQLLSRHMRRVLLSARELSLSLPGEDHILDAIDQLLSAEPHPIGRLRLSFSTSHFIATHELYKDVQNAMKVRTHHIDSQASSRKHKTFPYSDNLQLLSQAKSEGFDEVIVIDSLGRVTEGAVSNFAFRIKGEWITPPITSGILPGVIRALAIERCDVVVRDIYERDLGDCEGAFAMSSLKIAGPVHSLNEKALSINNDTEQICSQLHELARTL</sequence>
<evidence type="ECO:0000313" key="2">
    <source>
        <dbReference type="EMBL" id="KGA18793.1"/>
    </source>
</evidence>
<dbReference type="InterPro" id="IPR001544">
    <property type="entry name" value="Aminotrans_IV"/>
</dbReference>
<dbReference type="AlphaFoldDB" id="A0A094SJZ3"/>
<dbReference type="InterPro" id="IPR050571">
    <property type="entry name" value="Class-IV_PLP-Dep_Aminotrnsfr"/>
</dbReference>
<accession>A0A094SJZ3</accession>
<dbReference type="Pfam" id="PF01063">
    <property type="entry name" value="Aminotran_4"/>
    <property type="match status" value="1"/>
</dbReference>
<gene>
    <name evidence="2" type="ORF">GM50_7785</name>
</gene>
<name>A0A094SJZ3_9ZZZZ</name>
<comment type="caution">
    <text evidence="2">The sequence shown here is derived from an EMBL/GenBank/DDBJ whole genome shotgun (WGS) entry which is preliminary data.</text>
</comment>
<proteinExistence type="inferred from homology"/>
<dbReference type="PANTHER" id="PTHR42743:SF11">
    <property type="entry name" value="AMINODEOXYCHORISMATE LYASE"/>
    <property type="match status" value="1"/>
</dbReference>
<dbReference type="EMBL" id="JNSK01000020">
    <property type="protein sequence ID" value="KGA18793.1"/>
    <property type="molecule type" value="Genomic_DNA"/>
</dbReference>
<evidence type="ECO:0000256" key="1">
    <source>
        <dbReference type="ARBA" id="ARBA00009320"/>
    </source>
</evidence>
<reference evidence="2" key="1">
    <citation type="submission" date="2014-05" db="EMBL/GenBank/DDBJ databases">
        <title>Key roles for freshwater Actinobacteria revealed by deep metagenomic sequencing.</title>
        <authorList>
            <person name="Ghai R."/>
            <person name="Mizuno C.M."/>
            <person name="Picazo A."/>
            <person name="Camacho A."/>
            <person name="Rodriguez-Valera F."/>
        </authorList>
    </citation>
    <scope>NUCLEOTIDE SEQUENCE</scope>
</reference>
<dbReference type="InterPro" id="IPR043132">
    <property type="entry name" value="BCAT-like_C"/>
</dbReference>
<evidence type="ECO:0008006" key="3">
    <source>
        <dbReference type="Google" id="ProtNLM"/>
    </source>
</evidence>
<dbReference type="SUPFAM" id="SSF56752">
    <property type="entry name" value="D-aminoacid aminotransferase-like PLP-dependent enzymes"/>
    <property type="match status" value="1"/>
</dbReference>
<dbReference type="GO" id="GO:0003824">
    <property type="term" value="F:catalytic activity"/>
    <property type="evidence" value="ECO:0007669"/>
    <property type="project" value="InterPro"/>
</dbReference>
<dbReference type="Gene3D" id="3.30.470.10">
    <property type="match status" value="1"/>
</dbReference>
<comment type="similarity">
    <text evidence="1">Belongs to the class-IV pyridoxal-phosphate-dependent aminotransferase family.</text>
</comment>
<protein>
    <recommendedName>
        <fullName evidence="3">Aminotransferase class IV</fullName>
    </recommendedName>
</protein>
<dbReference type="InterPro" id="IPR036038">
    <property type="entry name" value="Aminotransferase-like"/>
</dbReference>
<dbReference type="PANTHER" id="PTHR42743">
    <property type="entry name" value="AMINO-ACID AMINOTRANSFERASE"/>
    <property type="match status" value="1"/>
</dbReference>
<dbReference type="InterPro" id="IPR043131">
    <property type="entry name" value="BCAT-like_N"/>
</dbReference>
<dbReference type="Gene3D" id="3.20.10.10">
    <property type="entry name" value="D-amino Acid Aminotransferase, subunit A, domain 2"/>
    <property type="match status" value="1"/>
</dbReference>
<organism evidence="2">
    <name type="scientific">freshwater metagenome</name>
    <dbReference type="NCBI Taxonomy" id="449393"/>
    <lineage>
        <taxon>unclassified sequences</taxon>
        <taxon>metagenomes</taxon>
        <taxon>ecological metagenomes</taxon>
    </lineage>
</organism>